<evidence type="ECO:0000256" key="2">
    <source>
        <dbReference type="ARBA" id="ARBA00022490"/>
    </source>
</evidence>
<feature type="active site" evidence="13">
    <location>
        <position position="64"/>
    </location>
</feature>
<dbReference type="FunFam" id="3.30.420.10:FF:000002">
    <property type="entry name" value="Crossover junction endodeoxyribonuclease RuvC"/>
    <property type="match status" value="1"/>
</dbReference>
<comment type="similarity">
    <text evidence="1 13">Belongs to the RuvC family.</text>
</comment>
<evidence type="ECO:0000256" key="9">
    <source>
        <dbReference type="ARBA" id="ARBA00023125"/>
    </source>
</evidence>
<keyword evidence="9 13" id="KW-0238">DNA-binding</keyword>
<dbReference type="Gene3D" id="3.30.420.10">
    <property type="entry name" value="Ribonuclease H-like superfamily/Ribonuclease H"/>
    <property type="match status" value="1"/>
</dbReference>
<dbReference type="GO" id="GO:0048476">
    <property type="term" value="C:Holliday junction resolvase complex"/>
    <property type="evidence" value="ECO:0007669"/>
    <property type="project" value="UniProtKB-UniRule"/>
</dbReference>
<keyword evidence="4 13" id="KW-0479">Metal-binding</keyword>
<dbReference type="PRINTS" id="PR00696">
    <property type="entry name" value="RSOLVASERUVC"/>
</dbReference>
<proteinExistence type="inferred from homology"/>
<dbReference type="PROSITE" id="PS01321">
    <property type="entry name" value="RUVC"/>
    <property type="match status" value="1"/>
</dbReference>
<feature type="active site" evidence="13">
    <location>
        <position position="138"/>
    </location>
</feature>
<dbReference type="PANTHER" id="PTHR30194:SF3">
    <property type="entry name" value="CROSSOVER JUNCTION ENDODEOXYRIBONUCLEASE RUVC"/>
    <property type="match status" value="1"/>
</dbReference>
<feature type="binding site" evidence="13">
    <location>
        <position position="4"/>
    </location>
    <ligand>
        <name>Mg(2+)</name>
        <dbReference type="ChEBI" id="CHEBI:18420"/>
        <label>1</label>
    </ligand>
</feature>
<keyword evidence="11 13" id="KW-0234">DNA repair</keyword>
<evidence type="ECO:0000256" key="3">
    <source>
        <dbReference type="ARBA" id="ARBA00022722"/>
    </source>
</evidence>
<keyword evidence="6 13" id="KW-0227">DNA damage</keyword>
<comment type="subcellular location">
    <subcellularLocation>
        <location evidence="13">Cytoplasm</location>
    </subcellularLocation>
</comment>
<dbReference type="GO" id="GO:0000287">
    <property type="term" value="F:magnesium ion binding"/>
    <property type="evidence" value="ECO:0007669"/>
    <property type="project" value="UniProtKB-UniRule"/>
</dbReference>
<comment type="function">
    <text evidence="13">The RuvA-RuvB-RuvC complex processes Holliday junction (HJ) DNA during genetic recombination and DNA repair. Endonuclease that resolves HJ intermediates. Cleaves cruciform DNA by making single-stranded nicks across the HJ at symmetrical positions within the homologous arms, yielding a 5'-phosphate and a 3'-hydroxyl group; requires a central core of homology in the junction. The consensus cleavage sequence is 5'-(A/T)TT(C/G)-3'. Cleavage occurs on the 3'-side of the TT dinucleotide at the point of strand exchange. HJ branch migration catalyzed by RuvA-RuvB allows RuvC to scan DNA until it finds its consensus sequence, where it cleaves and resolves the cruciform DNA.</text>
</comment>
<sequence length="168" mass="17929">MGIDPGLAATGYGIIETCGRVPSLIEAGVVRARAKDPLEKRLLDLFTGTTEIIAEFEPTVVVIEELYSTYAHPRTAIMMGHARGAIFTAAASRGLPVVSYASTRIKNSLTGHGRASKEQVQKMVQHAFGLPELPNPPDVADALAVALCHHNALLHQLQARGAAARRGR</sequence>
<dbReference type="GO" id="GO:0006281">
    <property type="term" value="P:DNA repair"/>
    <property type="evidence" value="ECO:0007669"/>
    <property type="project" value="UniProtKB-UniRule"/>
</dbReference>
<evidence type="ECO:0000256" key="5">
    <source>
        <dbReference type="ARBA" id="ARBA00022759"/>
    </source>
</evidence>
<comment type="cofactor">
    <cofactor evidence="13">
        <name>Mg(2+)</name>
        <dbReference type="ChEBI" id="CHEBI:18420"/>
    </cofactor>
    <text evidence="13">Binds 2 Mg(2+) ion per subunit.</text>
</comment>
<dbReference type="Proteomes" id="UP000265882">
    <property type="component" value="Unassembled WGS sequence"/>
</dbReference>
<gene>
    <name evidence="13 15" type="primary">ruvC</name>
    <name evidence="15" type="ORF">C4520_07305</name>
</gene>
<dbReference type="InterPro" id="IPR012337">
    <property type="entry name" value="RNaseH-like_sf"/>
</dbReference>
<dbReference type="HAMAP" id="MF_00034">
    <property type="entry name" value="RuvC"/>
    <property type="match status" value="1"/>
</dbReference>
<comment type="caution">
    <text evidence="15">The sequence shown here is derived from an EMBL/GenBank/DDBJ whole genome shotgun (WGS) entry which is preliminary data.</text>
</comment>
<dbReference type="PANTHER" id="PTHR30194">
    <property type="entry name" value="CROSSOVER JUNCTION ENDODEOXYRIBONUCLEASE RUVC"/>
    <property type="match status" value="1"/>
</dbReference>
<evidence type="ECO:0000256" key="6">
    <source>
        <dbReference type="ARBA" id="ARBA00022763"/>
    </source>
</evidence>
<feature type="binding site" evidence="13">
    <location>
        <position position="64"/>
    </location>
    <ligand>
        <name>Mg(2+)</name>
        <dbReference type="ChEBI" id="CHEBI:18420"/>
        <label>2</label>
    </ligand>
</feature>
<accession>A0A3A4NXJ9</accession>
<dbReference type="InterPro" id="IPR020563">
    <property type="entry name" value="X-over_junc_endoDNase_Mg_BS"/>
</dbReference>
<evidence type="ECO:0000313" key="16">
    <source>
        <dbReference type="Proteomes" id="UP000265882"/>
    </source>
</evidence>
<evidence type="ECO:0000256" key="8">
    <source>
        <dbReference type="ARBA" id="ARBA00022842"/>
    </source>
</evidence>
<organism evidence="15 16">
    <name type="scientific">Abyssobacteria bacterium (strain SURF_5)</name>
    <dbReference type="NCBI Taxonomy" id="2093360"/>
    <lineage>
        <taxon>Bacteria</taxon>
        <taxon>Pseudomonadati</taxon>
        <taxon>Candidatus Hydrogenedentota</taxon>
        <taxon>Candidatus Abyssobacteria</taxon>
    </lineage>
</organism>
<comment type="subunit">
    <text evidence="13">Homodimer which binds Holliday junction (HJ) DNA. The HJ becomes 2-fold symmetrical on binding to RuvC with unstacked arms; it has a different conformation from HJ DNA in complex with RuvA. In the full resolvosome a probable DNA-RuvA(4)-RuvB(12)-RuvC(2) complex forms which resolves the HJ.</text>
</comment>
<dbReference type="SUPFAM" id="SSF53098">
    <property type="entry name" value="Ribonuclease H-like"/>
    <property type="match status" value="1"/>
</dbReference>
<dbReference type="Pfam" id="PF02075">
    <property type="entry name" value="RuvC"/>
    <property type="match status" value="1"/>
</dbReference>
<reference evidence="15 16" key="1">
    <citation type="journal article" date="2017" name="ISME J.">
        <title>Energy and carbon metabolisms in a deep terrestrial subsurface fluid microbial community.</title>
        <authorList>
            <person name="Momper L."/>
            <person name="Jungbluth S.P."/>
            <person name="Lee M.D."/>
            <person name="Amend J.P."/>
        </authorList>
    </citation>
    <scope>NUCLEOTIDE SEQUENCE [LARGE SCALE GENOMIC DNA]</scope>
    <source>
        <strain evidence="15">SURF_5</strain>
    </source>
</reference>
<evidence type="ECO:0000256" key="7">
    <source>
        <dbReference type="ARBA" id="ARBA00022801"/>
    </source>
</evidence>
<keyword evidence="3 13" id="KW-0540">Nuclease</keyword>
<dbReference type="GO" id="GO:0008821">
    <property type="term" value="F:crossover junction DNA endonuclease activity"/>
    <property type="evidence" value="ECO:0007669"/>
    <property type="project" value="UniProtKB-UniRule"/>
</dbReference>
<dbReference type="GO" id="GO:0003677">
    <property type="term" value="F:DNA binding"/>
    <property type="evidence" value="ECO:0007669"/>
    <property type="project" value="UniProtKB-KW"/>
</dbReference>
<dbReference type="EC" id="3.1.21.10" evidence="13 14"/>
<keyword evidence="8 13" id="KW-0460">Magnesium</keyword>
<dbReference type="GO" id="GO:0006310">
    <property type="term" value="P:DNA recombination"/>
    <property type="evidence" value="ECO:0007669"/>
    <property type="project" value="UniProtKB-UniRule"/>
</dbReference>
<evidence type="ECO:0000256" key="11">
    <source>
        <dbReference type="ARBA" id="ARBA00023204"/>
    </source>
</evidence>
<protein>
    <recommendedName>
        <fullName evidence="13 14">Crossover junction endodeoxyribonuclease RuvC</fullName>
        <ecNumber evidence="13 14">3.1.21.10</ecNumber>
    </recommendedName>
    <alternativeName>
        <fullName evidence="13">Holliday junction nuclease RuvC</fullName>
    </alternativeName>
    <alternativeName>
        <fullName evidence="13">Holliday junction resolvase RuvC</fullName>
    </alternativeName>
</protein>
<evidence type="ECO:0000256" key="12">
    <source>
        <dbReference type="ARBA" id="ARBA00029354"/>
    </source>
</evidence>
<dbReference type="GO" id="GO:0005737">
    <property type="term" value="C:cytoplasm"/>
    <property type="evidence" value="ECO:0007669"/>
    <property type="project" value="UniProtKB-SubCell"/>
</dbReference>
<name>A0A3A4NXJ9_ABYX5</name>
<comment type="catalytic activity">
    <reaction evidence="12 13">
        <text>Endonucleolytic cleavage at a junction such as a reciprocal single-stranded crossover between two homologous DNA duplexes (Holliday junction).</text>
        <dbReference type="EC" id="3.1.21.10"/>
    </reaction>
</comment>
<dbReference type="EMBL" id="QZKU01000053">
    <property type="protein sequence ID" value="RJP22826.1"/>
    <property type="molecule type" value="Genomic_DNA"/>
</dbReference>
<dbReference type="NCBIfam" id="TIGR00228">
    <property type="entry name" value="ruvC"/>
    <property type="match status" value="1"/>
</dbReference>
<evidence type="ECO:0000256" key="13">
    <source>
        <dbReference type="HAMAP-Rule" id="MF_00034"/>
    </source>
</evidence>
<evidence type="ECO:0000256" key="14">
    <source>
        <dbReference type="NCBIfam" id="TIGR00228"/>
    </source>
</evidence>
<evidence type="ECO:0000256" key="1">
    <source>
        <dbReference type="ARBA" id="ARBA00009518"/>
    </source>
</evidence>
<dbReference type="CDD" id="cd16962">
    <property type="entry name" value="RuvC"/>
    <property type="match status" value="1"/>
</dbReference>
<dbReference type="InterPro" id="IPR002176">
    <property type="entry name" value="X-over_junc_endoDNase_RuvC"/>
</dbReference>
<keyword evidence="10 13" id="KW-0233">DNA recombination</keyword>
<feature type="binding site" evidence="13">
    <location>
        <position position="138"/>
    </location>
    <ligand>
        <name>Mg(2+)</name>
        <dbReference type="ChEBI" id="CHEBI:18420"/>
        <label>1</label>
    </ligand>
</feature>
<keyword evidence="7 13" id="KW-0378">Hydrolase</keyword>
<evidence type="ECO:0000256" key="4">
    <source>
        <dbReference type="ARBA" id="ARBA00022723"/>
    </source>
</evidence>
<dbReference type="AlphaFoldDB" id="A0A3A4NXJ9"/>
<evidence type="ECO:0000256" key="10">
    <source>
        <dbReference type="ARBA" id="ARBA00023172"/>
    </source>
</evidence>
<feature type="active site" evidence="13">
    <location>
        <position position="4"/>
    </location>
</feature>
<keyword evidence="5 13" id="KW-0255">Endonuclease</keyword>
<dbReference type="InterPro" id="IPR036397">
    <property type="entry name" value="RNaseH_sf"/>
</dbReference>
<evidence type="ECO:0000313" key="15">
    <source>
        <dbReference type="EMBL" id="RJP22826.1"/>
    </source>
</evidence>
<keyword evidence="2 13" id="KW-0963">Cytoplasm</keyword>